<proteinExistence type="predicted"/>
<dbReference type="EMBL" id="BMMQ01000013">
    <property type="protein sequence ID" value="GGO67488.1"/>
    <property type="molecule type" value="Genomic_DNA"/>
</dbReference>
<gene>
    <name evidence="2" type="ORF">GCM10010910_29380</name>
</gene>
<evidence type="ECO:0000313" key="2">
    <source>
        <dbReference type="EMBL" id="GGO67488.1"/>
    </source>
</evidence>
<accession>A0ABQ2N560</accession>
<keyword evidence="1" id="KW-0812">Transmembrane</keyword>
<comment type="caution">
    <text evidence="2">The sequence shown here is derived from an EMBL/GenBank/DDBJ whole genome shotgun (WGS) entry which is preliminary data.</text>
</comment>
<dbReference type="RefSeq" id="WP_188703171.1">
    <property type="nucleotide sequence ID" value="NZ_BMMQ01000013.1"/>
</dbReference>
<protein>
    <recommendedName>
        <fullName evidence="4">Ribosomally synthesized peptide with SipW-like signal peptide</fullName>
    </recommendedName>
</protein>
<keyword evidence="1" id="KW-0472">Membrane</keyword>
<dbReference type="Proteomes" id="UP000638043">
    <property type="component" value="Unassembled WGS sequence"/>
</dbReference>
<keyword evidence="3" id="KW-1185">Reference proteome</keyword>
<keyword evidence="1" id="KW-1133">Transmembrane helix</keyword>
<evidence type="ECO:0008006" key="4">
    <source>
        <dbReference type="Google" id="ProtNLM"/>
    </source>
</evidence>
<evidence type="ECO:0000313" key="3">
    <source>
        <dbReference type="Proteomes" id="UP000638043"/>
    </source>
</evidence>
<name>A0ABQ2N560_9MICO</name>
<organism evidence="2 3">
    <name type="scientific">Microbacterium nanhaiense</name>
    <dbReference type="NCBI Taxonomy" id="1301026"/>
    <lineage>
        <taxon>Bacteria</taxon>
        <taxon>Bacillati</taxon>
        <taxon>Actinomycetota</taxon>
        <taxon>Actinomycetes</taxon>
        <taxon>Micrococcales</taxon>
        <taxon>Microbacteriaceae</taxon>
        <taxon>Microbacterium</taxon>
    </lineage>
</organism>
<reference evidence="3" key="1">
    <citation type="journal article" date="2019" name="Int. J. Syst. Evol. Microbiol.">
        <title>The Global Catalogue of Microorganisms (GCM) 10K type strain sequencing project: providing services to taxonomists for standard genome sequencing and annotation.</title>
        <authorList>
            <consortium name="The Broad Institute Genomics Platform"/>
            <consortium name="The Broad Institute Genome Sequencing Center for Infectious Disease"/>
            <person name="Wu L."/>
            <person name="Ma J."/>
        </authorList>
    </citation>
    <scope>NUCLEOTIDE SEQUENCE [LARGE SCALE GENOMIC DNA]</scope>
    <source>
        <strain evidence="3">CGMCC 4.7181</strain>
    </source>
</reference>
<sequence>MTENTTQDTLRSTREHRHGNRRPILAFALAALAVGGIGAAITSAAWTDNAFFSAPAGAATFNLQGSLDGTTWSESDDPGSVELVVPASALADLLPGETRTVDLWVRNEGSVNAALTSEVSFTSTATFVDAPSVAVNDLVSSLTSVGGSASSDHFELTVTTPSDWSAANQGAEGTVIITIAGTATA</sequence>
<evidence type="ECO:0000256" key="1">
    <source>
        <dbReference type="SAM" id="Phobius"/>
    </source>
</evidence>
<feature type="transmembrane region" description="Helical" evidence="1">
    <location>
        <begin position="24"/>
        <end position="46"/>
    </location>
</feature>